<gene>
    <name evidence="7" type="ORF">X975_26265</name>
</gene>
<dbReference type="InterPro" id="IPR036055">
    <property type="entry name" value="LDL_receptor-like_sf"/>
</dbReference>
<feature type="non-terminal residue" evidence="7">
    <location>
        <position position="319"/>
    </location>
</feature>
<dbReference type="SUPFAM" id="SSF49854">
    <property type="entry name" value="Spermadhesin, CUB domain"/>
    <property type="match status" value="1"/>
</dbReference>
<dbReference type="SMART" id="SM00192">
    <property type="entry name" value="LDLa"/>
    <property type="match status" value="1"/>
</dbReference>
<evidence type="ECO:0000313" key="8">
    <source>
        <dbReference type="Proteomes" id="UP000054359"/>
    </source>
</evidence>
<dbReference type="Pfam" id="PF00057">
    <property type="entry name" value="Ldl_recept_a"/>
    <property type="match status" value="1"/>
</dbReference>
<dbReference type="PROSITE" id="PS01209">
    <property type="entry name" value="LDLRA_1"/>
    <property type="match status" value="1"/>
</dbReference>
<accession>A0A087UQU7</accession>
<keyword evidence="4" id="KW-0812">Transmembrane</keyword>
<dbReference type="CDD" id="cd00112">
    <property type="entry name" value="LDLa"/>
    <property type="match status" value="1"/>
</dbReference>
<dbReference type="SUPFAM" id="SSF57424">
    <property type="entry name" value="LDL receptor-like module"/>
    <property type="match status" value="1"/>
</dbReference>
<keyword evidence="8" id="KW-1185">Reference proteome</keyword>
<evidence type="ECO:0000256" key="3">
    <source>
        <dbReference type="SAM" id="MobiDB-lite"/>
    </source>
</evidence>
<dbReference type="Gene3D" id="4.10.400.10">
    <property type="entry name" value="Low-density Lipoprotein Receptor"/>
    <property type="match status" value="1"/>
</dbReference>
<dbReference type="InterPro" id="IPR000859">
    <property type="entry name" value="CUB_dom"/>
</dbReference>
<proteinExistence type="predicted"/>
<evidence type="ECO:0000259" key="6">
    <source>
        <dbReference type="SMART" id="SM00042"/>
    </source>
</evidence>
<evidence type="ECO:0000256" key="2">
    <source>
        <dbReference type="PROSITE-ProRule" id="PRU00124"/>
    </source>
</evidence>
<keyword evidence="5" id="KW-0732">Signal</keyword>
<reference evidence="7 8" key="1">
    <citation type="submission" date="2013-11" db="EMBL/GenBank/DDBJ databases">
        <title>Genome sequencing of Stegodyphus mimosarum.</title>
        <authorList>
            <person name="Bechsgaard J."/>
        </authorList>
    </citation>
    <scope>NUCLEOTIDE SEQUENCE [LARGE SCALE GENOMIC DNA]</scope>
</reference>
<keyword evidence="1 2" id="KW-1015">Disulfide bond</keyword>
<dbReference type="InterPro" id="IPR023415">
    <property type="entry name" value="LDLR_class-A_CS"/>
</dbReference>
<dbReference type="AlphaFoldDB" id="A0A087UQU7"/>
<feature type="transmembrane region" description="Helical" evidence="4">
    <location>
        <begin position="211"/>
        <end position="236"/>
    </location>
</feature>
<dbReference type="OrthoDB" id="9988974at2759"/>
<dbReference type="STRING" id="407821.A0A087UQU7"/>
<feature type="region of interest" description="Disordered" evidence="3">
    <location>
        <begin position="296"/>
        <end position="319"/>
    </location>
</feature>
<evidence type="ECO:0000256" key="4">
    <source>
        <dbReference type="SAM" id="Phobius"/>
    </source>
</evidence>
<feature type="compositionally biased region" description="Polar residues" evidence="3">
    <location>
        <begin position="296"/>
        <end position="305"/>
    </location>
</feature>
<dbReference type="InterPro" id="IPR002172">
    <property type="entry name" value="LDrepeatLR_classA_rpt"/>
</dbReference>
<evidence type="ECO:0000313" key="7">
    <source>
        <dbReference type="EMBL" id="KFM79736.1"/>
    </source>
</evidence>
<feature type="disulfide bond" evidence="2">
    <location>
        <begin position="177"/>
        <end position="195"/>
    </location>
</feature>
<sequence>MGSSFYILFPCLALNFFLSHGYRISFQKYCLDESVPDVLPSLGEKSSGSLIMNSKPENGSWYLPNLNCTVTLAAEEGFHLFLTFSNVSLRNSSMDNLTVIFNNEESDVVLAGQQICSNENCQGLKFESGSFNNLTLKFISANVSVPSNVTGFKAHYTVYDLVDSKDGACKRRNQFLCENKHCISYDLICDGHNNCGDLSDETKCIIPVKNAVWGIVVIVIAVISVIVFVPMFCFLATSGTRSIVKSVTVPNHATPLLPTVDCGETSGLLTSSEAVINCWPGTSYERSYSFSYGTAQNLEPSTSEETVQKKRSSTSEAHG</sequence>
<dbReference type="SMART" id="SM00042">
    <property type="entry name" value="CUB"/>
    <property type="match status" value="1"/>
</dbReference>
<evidence type="ECO:0000256" key="5">
    <source>
        <dbReference type="SAM" id="SignalP"/>
    </source>
</evidence>
<comment type="caution">
    <text evidence="2">Lacks conserved residue(s) required for the propagation of feature annotation.</text>
</comment>
<protein>
    <recommendedName>
        <fullName evidence="6">CUB domain-containing protein</fullName>
    </recommendedName>
</protein>
<keyword evidence="4" id="KW-1133">Transmembrane helix</keyword>
<dbReference type="InterPro" id="IPR035914">
    <property type="entry name" value="Sperma_CUB_dom_sf"/>
</dbReference>
<dbReference type="EMBL" id="KK121099">
    <property type="protein sequence ID" value="KFM79736.1"/>
    <property type="molecule type" value="Genomic_DNA"/>
</dbReference>
<evidence type="ECO:0000256" key="1">
    <source>
        <dbReference type="ARBA" id="ARBA00023157"/>
    </source>
</evidence>
<organism evidence="7 8">
    <name type="scientific">Stegodyphus mimosarum</name>
    <name type="common">African social velvet spider</name>
    <dbReference type="NCBI Taxonomy" id="407821"/>
    <lineage>
        <taxon>Eukaryota</taxon>
        <taxon>Metazoa</taxon>
        <taxon>Ecdysozoa</taxon>
        <taxon>Arthropoda</taxon>
        <taxon>Chelicerata</taxon>
        <taxon>Arachnida</taxon>
        <taxon>Araneae</taxon>
        <taxon>Araneomorphae</taxon>
        <taxon>Entelegynae</taxon>
        <taxon>Eresoidea</taxon>
        <taxon>Eresidae</taxon>
        <taxon>Stegodyphus</taxon>
    </lineage>
</organism>
<dbReference type="PROSITE" id="PS50068">
    <property type="entry name" value="LDLRA_2"/>
    <property type="match status" value="1"/>
</dbReference>
<dbReference type="Proteomes" id="UP000054359">
    <property type="component" value="Unassembled WGS sequence"/>
</dbReference>
<feature type="chain" id="PRO_5001830737" description="CUB domain-containing protein" evidence="5">
    <location>
        <begin position="22"/>
        <end position="319"/>
    </location>
</feature>
<feature type="domain" description="CUB" evidence="6">
    <location>
        <begin position="38"/>
        <end position="159"/>
    </location>
</feature>
<feature type="disulfide bond" evidence="2">
    <location>
        <begin position="189"/>
        <end position="204"/>
    </location>
</feature>
<dbReference type="OMA" id="KAHYTVY"/>
<dbReference type="PANTHER" id="PTHR24652:SF69">
    <property type="entry name" value="CUB DOMAIN-CONTAINING PROTEIN"/>
    <property type="match status" value="1"/>
</dbReference>
<name>A0A087UQU7_STEMI</name>
<dbReference type="InterPro" id="IPR042333">
    <property type="entry name" value="LRAD2/Mig-13-like"/>
</dbReference>
<dbReference type="PANTHER" id="PTHR24652">
    <property type="entry name" value="LOW-DENSITY LIPOPROTEIN RECEPTOR CLASS A DOMAIN-CONTAINING PROTEIN 2"/>
    <property type="match status" value="1"/>
</dbReference>
<feature type="signal peptide" evidence="5">
    <location>
        <begin position="1"/>
        <end position="21"/>
    </location>
</feature>
<keyword evidence="4" id="KW-0472">Membrane</keyword>
<dbReference type="Gene3D" id="2.60.120.290">
    <property type="entry name" value="Spermadhesin, CUB domain"/>
    <property type="match status" value="1"/>
</dbReference>